<dbReference type="STRING" id="6248.A0A0K0DYW3"/>
<organism evidence="6">
    <name type="scientific">Strongyloides stercoralis</name>
    <name type="common">Threadworm</name>
    <dbReference type="NCBI Taxonomy" id="6248"/>
    <lineage>
        <taxon>Eukaryota</taxon>
        <taxon>Metazoa</taxon>
        <taxon>Ecdysozoa</taxon>
        <taxon>Nematoda</taxon>
        <taxon>Chromadorea</taxon>
        <taxon>Rhabditida</taxon>
        <taxon>Tylenchina</taxon>
        <taxon>Panagrolaimomorpha</taxon>
        <taxon>Strongyloidoidea</taxon>
        <taxon>Strongyloididae</taxon>
        <taxon>Strongyloides</taxon>
    </lineage>
</organism>
<dbReference type="FunFam" id="3.10.440.10:FF:000001">
    <property type="entry name" value="60S ribosomal protein L31"/>
    <property type="match status" value="1"/>
</dbReference>
<keyword evidence="2" id="KW-0689">Ribosomal protein</keyword>
<keyword evidence="3" id="KW-0687">Ribonucleoprotein</keyword>
<evidence type="ECO:0000256" key="5">
    <source>
        <dbReference type="ARBA" id="ARBA00035337"/>
    </source>
</evidence>
<dbReference type="GO" id="GO:0002181">
    <property type="term" value="P:cytoplasmic translation"/>
    <property type="evidence" value="ECO:0007669"/>
    <property type="project" value="TreeGrafter"/>
</dbReference>
<dbReference type="CDD" id="cd00463">
    <property type="entry name" value="Ribosomal_L31e"/>
    <property type="match status" value="1"/>
</dbReference>
<name>A0A0K0DYW3_STRER</name>
<comment type="similarity">
    <text evidence="1">Belongs to the eukaryotic ribosomal protein eL31 family.</text>
</comment>
<dbReference type="GO" id="GO:0003735">
    <property type="term" value="F:structural constituent of ribosome"/>
    <property type="evidence" value="ECO:0007669"/>
    <property type="project" value="InterPro"/>
</dbReference>
<evidence type="ECO:0000313" key="6">
    <source>
        <dbReference type="WBParaSite" id="SSTP_0000242900.1"/>
    </source>
</evidence>
<dbReference type="WBParaSite" id="SSTP_0000242900.1">
    <property type="protein sequence ID" value="SSTP_0000242900.1"/>
    <property type="gene ID" value="SSTP_0000242900"/>
</dbReference>
<evidence type="ECO:0000256" key="1">
    <source>
        <dbReference type="ARBA" id="ARBA00010808"/>
    </source>
</evidence>
<dbReference type="PANTHER" id="PTHR10956">
    <property type="entry name" value="60S RIBOSOMAL PROTEIN L31"/>
    <property type="match status" value="1"/>
</dbReference>
<evidence type="ECO:0000256" key="4">
    <source>
        <dbReference type="ARBA" id="ARBA00035230"/>
    </source>
</evidence>
<dbReference type="AlphaFoldDB" id="A0A0K0DYW3"/>
<dbReference type="SMART" id="SM01380">
    <property type="entry name" value="Ribosomal_L31e"/>
    <property type="match status" value="1"/>
</dbReference>
<sequence length="128" mass="15173">MVLTDKMAPQKDKKSKNTLNKLVTREYTIHLHKRIFGIGFKYRAPRAIKEIRSFAKQQMGTEDVRVDTRLNKFIWSQGVRNVPYRVRVRLSRKRNEDEDSSEKFYTLVQHVPCTNFKKLGTINVETEE</sequence>
<dbReference type="GO" id="GO:0022625">
    <property type="term" value="C:cytosolic large ribosomal subunit"/>
    <property type="evidence" value="ECO:0007669"/>
    <property type="project" value="TreeGrafter"/>
</dbReference>
<dbReference type="InterPro" id="IPR020052">
    <property type="entry name" value="Ribosomal_eL31_CS"/>
</dbReference>
<dbReference type="InterPro" id="IPR000054">
    <property type="entry name" value="Ribosomal_eL31"/>
</dbReference>
<proteinExistence type="inferred from homology"/>
<evidence type="ECO:0000256" key="3">
    <source>
        <dbReference type="ARBA" id="ARBA00023274"/>
    </source>
</evidence>
<dbReference type="Pfam" id="PF01198">
    <property type="entry name" value="Ribosomal_L31e"/>
    <property type="match status" value="1"/>
</dbReference>
<reference evidence="6" key="1">
    <citation type="submission" date="2015-08" db="UniProtKB">
        <authorList>
            <consortium name="WormBaseParasite"/>
        </authorList>
    </citation>
    <scope>IDENTIFICATION</scope>
</reference>
<dbReference type="PROSITE" id="PS01144">
    <property type="entry name" value="RIBOSOMAL_L31E"/>
    <property type="match status" value="1"/>
</dbReference>
<accession>A0A0K0DYW3</accession>
<dbReference type="SUPFAM" id="SSF54575">
    <property type="entry name" value="Ribosomal protein L31e"/>
    <property type="match status" value="1"/>
</dbReference>
<evidence type="ECO:0000256" key="2">
    <source>
        <dbReference type="ARBA" id="ARBA00022980"/>
    </source>
</evidence>
<protein>
    <recommendedName>
        <fullName evidence="4">Large ribosomal subunit protein eL31</fullName>
    </recommendedName>
    <alternativeName>
        <fullName evidence="5">60S ribosomal protein L31</fullName>
    </alternativeName>
</protein>
<dbReference type="Gene3D" id="3.10.440.10">
    <property type="match status" value="1"/>
</dbReference>
<dbReference type="InterPro" id="IPR023621">
    <property type="entry name" value="Ribosomal_eL31_dom_sf"/>
</dbReference>
<dbReference type="PANTHER" id="PTHR10956:SF0">
    <property type="entry name" value="60S RIBOSOMAL PROTEIN L31"/>
    <property type="match status" value="1"/>
</dbReference>